<keyword evidence="2 4" id="KW-0808">Transferase</keyword>
<dbReference type="EMBL" id="PDJD01000001">
    <property type="protein sequence ID" value="PFG20794.1"/>
    <property type="molecule type" value="Genomic_DNA"/>
</dbReference>
<accession>A0A2A9D295</accession>
<evidence type="ECO:0000313" key="6">
    <source>
        <dbReference type="Proteomes" id="UP000224915"/>
    </source>
</evidence>
<comment type="similarity">
    <text evidence="1 4">Belongs to the glycerate kinase type-1 family.</text>
</comment>
<evidence type="ECO:0000313" key="5">
    <source>
        <dbReference type="EMBL" id="PFG20794.1"/>
    </source>
</evidence>
<dbReference type="PANTHER" id="PTHR21599:SF0">
    <property type="entry name" value="GLYCERATE KINASE"/>
    <property type="match status" value="1"/>
</dbReference>
<dbReference type="GO" id="GO:0031388">
    <property type="term" value="P:organic acid phosphorylation"/>
    <property type="evidence" value="ECO:0007669"/>
    <property type="project" value="UniProtKB-UniRule"/>
</dbReference>
<evidence type="ECO:0000256" key="2">
    <source>
        <dbReference type="ARBA" id="ARBA00022679"/>
    </source>
</evidence>
<dbReference type="InterPro" id="IPR018193">
    <property type="entry name" value="Glyc_kinase_flavodox-like_fold"/>
</dbReference>
<dbReference type="OrthoDB" id="9774290at2"/>
<reference evidence="5 6" key="1">
    <citation type="submission" date="2017-10" db="EMBL/GenBank/DDBJ databases">
        <title>Sequencing the genomes of 1000 actinobacteria strains.</title>
        <authorList>
            <person name="Klenk H.-P."/>
        </authorList>
    </citation>
    <scope>NUCLEOTIDE SEQUENCE [LARGE SCALE GENOMIC DNA]</scope>
    <source>
        <strain evidence="5 6">DSM 21801</strain>
    </source>
</reference>
<sequence>MRVVVAMDSFKGSLSAEQACEAVRTGVLAADSAAQVVLAPMADGGEGTVAAIVAARGGRTLLEPAVDAIGRETMAAWGLLPGGTAVLEAAATLGLADQHADSALPARASSAGLGGQLEQVRASGARRVLVGLGGSACTDGGTGMLLALGARLWDASGAQILPRPGHNPLLRRPVRVELPAHLGIEVEVLSDVTSPLLGAHGAARMFGPQKGADPAQVELLEEAMTAWAQALAEAGHAVADLPGAGAAGGLGAALAALGACLVGGIERVAAEVDLPAALVGADLVITGEGRLDAQSALGKVPDGVARLARAAGVARVIALAGAVETGPERVEPFDAVLAIQPGPRPLAEAMRPEAAAADLARVTGQVVRLAR</sequence>
<dbReference type="Proteomes" id="UP000224915">
    <property type="component" value="Unassembled WGS sequence"/>
</dbReference>
<dbReference type="GO" id="GO:0008887">
    <property type="term" value="F:glycerate kinase activity"/>
    <property type="evidence" value="ECO:0007669"/>
    <property type="project" value="UniProtKB-UniRule"/>
</dbReference>
<organism evidence="5 6">
    <name type="scientific">Serinibacter salmoneus</name>
    <dbReference type="NCBI Taxonomy" id="556530"/>
    <lineage>
        <taxon>Bacteria</taxon>
        <taxon>Bacillati</taxon>
        <taxon>Actinomycetota</taxon>
        <taxon>Actinomycetes</taxon>
        <taxon>Micrococcales</taxon>
        <taxon>Beutenbergiaceae</taxon>
        <taxon>Serinibacter</taxon>
    </lineage>
</organism>
<dbReference type="PIRSF" id="PIRSF006078">
    <property type="entry name" value="GlxK"/>
    <property type="match status" value="1"/>
</dbReference>
<dbReference type="Pfam" id="PF02595">
    <property type="entry name" value="Gly_kinase"/>
    <property type="match status" value="1"/>
</dbReference>
<keyword evidence="6" id="KW-1185">Reference proteome</keyword>
<dbReference type="RefSeq" id="WP_143556971.1">
    <property type="nucleotide sequence ID" value="NZ_PDJD01000001.1"/>
</dbReference>
<evidence type="ECO:0000256" key="4">
    <source>
        <dbReference type="PIRNR" id="PIRNR006078"/>
    </source>
</evidence>
<dbReference type="PANTHER" id="PTHR21599">
    <property type="entry name" value="GLYCERATE KINASE"/>
    <property type="match status" value="1"/>
</dbReference>
<evidence type="ECO:0000256" key="3">
    <source>
        <dbReference type="ARBA" id="ARBA00022777"/>
    </source>
</evidence>
<dbReference type="InterPro" id="IPR018197">
    <property type="entry name" value="Glycerate_kinase_RE-like"/>
</dbReference>
<dbReference type="Gene3D" id="3.90.1510.10">
    <property type="entry name" value="Glycerate kinase, domain 2"/>
    <property type="match status" value="1"/>
</dbReference>
<dbReference type="SUPFAM" id="SSF110738">
    <property type="entry name" value="Glycerate kinase I"/>
    <property type="match status" value="1"/>
</dbReference>
<dbReference type="InterPro" id="IPR036129">
    <property type="entry name" value="Glycerate_kinase_sf"/>
</dbReference>
<keyword evidence="3 4" id="KW-0418">Kinase</keyword>
<dbReference type="NCBIfam" id="TIGR00045">
    <property type="entry name" value="glycerate kinase"/>
    <property type="match status" value="1"/>
</dbReference>
<gene>
    <name evidence="5" type="ORF">ATL40_2409</name>
</gene>
<protein>
    <submittedName>
        <fullName evidence="5">Glycerate kinase</fullName>
    </submittedName>
</protein>
<name>A0A2A9D295_9MICO</name>
<dbReference type="AlphaFoldDB" id="A0A2A9D295"/>
<dbReference type="InterPro" id="IPR004381">
    <property type="entry name" value="Glycerate_kinase"/>
</dbReference>
<comment type="caution">
    <text evidence="5">The sequence shown here is derived from an EMBL/GenBank/DDBJ whole genome shotgun (WGS) entry which is preliminary data.</text>
</comment>
<dbReference type="Gene3D" id="3.40.50.10350">
    <property type="entry name" value="Glycerate kinase, domain 1"/>
    <property type="match status" value="1"/>
</dbReference>
<proteinExistence type="inferred from homology"/>
<evidence type="ECO:0000256" key="1">
    <source>
        <dbReference type="ARBA" id="ARBA00006284"/>
    </source>
</evidence>